<gene>
    <name evidence="2" type="ORF">BSZ18_32550</name>
</gene>
<accession>A0A1X3GCL3</accession>
<evidence type="ECO:0000313" key="2">
    <source>
        <dbReference type="EMBL" id="OSJ03263.1"/>
    </source>
</evidence>
<dbReference type="OrthoDB" id="8244107at2"/>
<feature type="compositionally biased region" description="Basic and acidic residues" evidence="1">
    <location>
        <begin position="12"/>
        <end position="21"/>
    </location>
</feature>
<protein>
    <submittedName>
        <fullName evidence="2">Uncharacterized protein</fullName>
    </submittedName>
</protein>
<dbReference type="Proteomes" id="UP000193553">
    <property type="component" value="Unassembled WGS sequence"/>
</dbReference>
<dbReference type="RefSeq" id="WP_085361781.1">
    <property type="nucleotide sequence ID" value="NZ_NAFC01000177.1"/>
</dbReference>
<feature type="region of interest" description="Disordered" evidence="1">
    <location>
        <begin position="1"/>
        <end position="43"/>
    </location>
</feature>
<organism evidence="2 3">
    <name type="scientific">Bradyrhizobium canariense</name>
    <dbReference type="NCBI Taxonomy" id="255045"/>
    <lineage>
        <taxon>Bacteria</taxon>
        <taxon>Pseudomonadati</taxon>
        <taxon>Pseudomonadota</taxon>
        <taxon>Alphaproteobacteria</taxon>
        <taxon>Hyphomicrobiales</taxon>
        <taxon>Nitrobacteraceae</taxon>
        <taxon>Bradyrhizobium</taxon>
    </lineage>
</organism>
<evidence type="ECO:0000256" key="1">
    <source>
        <dbReference type="SAM" id="MobiDB-lite"/>
    </source>
</evidence>
<dbReference type="EMBL" id="NAFI01000187">
    <property type="protein sequence ID" value="OSJ03263.1"/>
    <property type="molecule type" value="Genomic_DNA"/>
</dbReference>
<sequence length="204" mass="22431">MTDNTNALAPNARHEDDRRVDGAGSGVAIDRRSTPDACGHRPVWPVKEQPDRRWPFKAADVVPLQWWRTLPSDALRDAEQSLMLTTLDRIGVLHPVDDLKAALAGDAAAAISIAFSMMPIEKTTLAIDIGMTALCRCALARNAASALVMAQVIGLTNFDHGLSIELAMSWYRHGLRHASDPRKFREAETVLLKAFHELDRSGSR</sequence>
<reference evidence="2 3" key="1">
    <citation type="submission" date="2017-03" db="EMBL/GenBank/DDBJ databases">
        <title>Whole genome sequences of fourteen strains of Bradyrhizobium canariense and one strain of Bradyrhizobium japonicum isolated from Lupinus (Papilionoideae: Genisteae) species in Algeria.</title>
        <authorList>
            <person name="Crovadore J."/>
            <person name="Chekireb D."/>
            <person name="Brachmann A."/>
            <person name="Chablais R."/>
            <person name="Cochard B."/>
            <person name="Lefort F."/>
        </authorList>
    </citation>
    <scope>NUCLEOTIDE SEQUENCE [LARGE SCALE GENOMIC DNA]</scope>
    <source>
        <strain evidence="2 3">UBMA195</strain>
    </source>
</reference>
<evidence type="ECO:0000313" key="3">
    <source>
        <dbReference type="Proteomes" id="UP000193553"/>
    </source>
</evidence>
<proteinExistence type="predicted"/>
<name>A0A1X3GCL3_9BRAD</name>
<comment type="caution">
    <text evidence="2">The sequence shown here is derived from an EMBL/GenBank/DDBJ whole genome shotgun (WGS) entry which is preliminary data.</text>
</comment>
<dbReference type="AlphaFoldDB" id="A0A1X3GCL3"/>